<keyword evidence="2" id="KW-0472">Membrane</keyword>
<feature type="transmembrane region" description="Helical" evidence="2">
    <location>
        <begin position="66"/>
        <end position="86"/>
    </location>
</feature>
<feature type="transmembrane region" description="Helical" evidence="2">
    <location>
        <begin position="301"/>
        <end position="320"/>
    </location>
</feature>
<feature type="compositionally biased region" description="Basic and acidic residues" evidence="1">
    <location>
        <begin position="10"/>
        <end position="26"/>
    </location>
</feature>
<name>A0ABU5N440_9MICO</name>
<feature type="transmembrane region" description="Helical" evidence="2">
    <location>
        <begin position="249"/>
        <end position="265"/>
    </location>
</feature>
<feature type="transmembrane region" description="Helical" evidence="2">
    <location>
        <begin position="271"/>
        <end position="294"/>
    </location>
</feature>
<protein>
    <submittedName>
        <fullName evidence="3">DUF998 domain-containing protein</fullName>
    </submittedName>
</protein>
<dbReference type="InterPro" id="IPR009339">
    <property type="entry name" value="DUF998"/>
</dbReference>
<dbReference type="Proteomes" id="UP001291912">
    <property type="component" value="Unassembled WGS sequence"/>
</dbReference>
<evidence type="ECO:0000313" key="3">
    <source>
        <dbReference type="EMBL" id="MDZ8160867.1"/>
    </source>
</evidence>
<evidence type="ECO:0000313" key="4">
    <source>
        <dbReference type="Proteomes" id="UP001291912"/>
    </source>
</evidence>
<feature type="transmembrane region" description="Helical" evidence="2">
    <location>
        <begin position="141"/>
        <end position="160"/>
    </location>
</feature>
<keyword evidence="4" id="KW-1185">Reference proteome</keyword>
<feature type="transmembrane region" description="Helical" evidence="2">
    <location>
        <begin position="208"/>
        <end position="228"/>
    </location>
</feature>
<dbReference type="Pfam" id="PF06197">
    <property type="entry name" value="DUF998"/>
    <property type="match status" value="1"/>
</dbReference>
<evidence type="ECO:0000256" key="1">
    <source>
        <dbReference type="SAM" id="MobiDB-lite"/>
    </source>
</evidence>
<dbReference type="RefSeq" id="WP_194423544.1">
    <property type="nucleotide sequence ID" value="NZ_BAAAPT010000001.1"/>
</dbReference>
<feature type="transmembrane region" description="Helical" evidence="2">
    <location>
        <begin position="34"/>
        <end position="54"/>
    </location>
</feature>
<sequence>MSESAPAPTRRSERLRAAAREEFDGTTERSMESLSLSAGVSAFIVVALVTLPVFRLEAAPIAGPDSIGQFVAIASAAVALVAFGAGRAILRIAQRRARLKLLDYLDVAALALAHAIIALLTWTVLATILERSFIGAEVYPVALIALAGATAFVTAYVVFYSATHMDLSLLAIILAVFLVEGVITAMLTASDPQWWKLNLSALGMTDDLSAFAFNLTLIVAGFIVTTLARYVTVGIPTPHPHGARNARNSLIVVGVFLTCVGIFPVDDFFLLHTGVASGMAVAFGVLVIALKWWIPGIARAFLTLGWVFIAVIAVLAIMFATGVYTLTAVELVAGVLVFAWIILFIRNAAALQADAHA</sequence>
<feature type="transmembrane region" description="Helical" evidence="2">
    <location>
        <begin position="167"/>
        <end position="188"/>
    </location>
</feature>
<proteinExistence type="predicted"/>
<feature type="region of interest" description="Disordered" evidence="1">
    <location>
        <begin position="1"/>
        <end position="26"/>
    </location>
</feature>
<feature type="transmembrane region" description="Helical" evidence="2">
    <location>
        <begin position="326"/>
        <end position="345"/>
    </location>
</feature>
<accession>A0ABU5N440</accession>
<dbReference type="EMBL" id="JAWJYN010000001">
    <property type="protein sequence ID" value="MDZ8160867.1"/>
    <property type="molecule type" value="Genomic_DNA"/>
</dbReference>
<keyword evidence="2" id="KW-1133">Transmembrane helix</keyword>
<keyword evidence="2" id="KW-0812">Transmembrane</keyword>
<feature type="transmembrane region" description="Helical" evidence="2">
    <location>
        <begin position="107"/>
        <end position="129"/>
    </location>
</feature>
<gene>
    <name evidence="3" type="ORF">R2Q92_03405</name>
</gene>
<comment type="caution">
    <text evidence="3">The sequence shown here is derived from an EMBL/GenBank/DDBJ whole genome shotgun (WGS) entry which is preliminary data.</text>
</comment>
<organism evidence="3 4">
    <name type="scientific">Microbacterium aquimaris</name>
    <dbReference type="NCBI Taxonomy" id="459816"/>
    <lineage>
        <taxon>Bacteria</taxon>
        <taxon>Bacillati</taxon>
        <taxon>Actinomycetota</taxon>
        <taxon>Actinomycetes</taxon>
        <taxon>Micrococcales</taxon>
        <taxon>Microbacteriaceae</taxon>
        <taxon>Microbacterium</taxon>
    </lineage>
</organism>
<evidence type="ECO:0000256" key="2">
    <source>
        <dbReference type="SAM" id="Phobius"/>
    </source>
</evidence>
<reference evidence="3 4" key="1">
    <citation type="submission" date="2023-10" db="EMBL/GenBank/DDBJ databases">
        <title>Microbacterium xanthum sp. nov., isolated from seaweed.</title>
        <authorList>
            <person name="Lee S.D."/>
        </authorList>
    </citation>
    <scope>NUCLEOTIDE SEQUENCE [LARGE SCALE GENOMIC DNA]</scope>
    <source>
        <strain evidence="3 4">KCTC 19124</strain>
    </source>
</reference>